<proteinExistence type="predicted"/>
<evidence type="ECO:0000313" key="1">
    <source>
        <dbReference type="EMBL" id="OAD72739.1"/>
    </source>
</evidence>
<dbReference type="RefSeq" id="XP_018290779.1">
    <property type="nucleotide sequence ID" value="XM_018431587.1"/>
</dbReference>
<dbReference type="EMBL" id="KV440982">
    <property type="protein sequence ID" value="OAD72739.1"/>
    <property type="molecule type" value="Genomic_DNA"/>
</dbReference>
<dbReference type="Proteomes" id="UP000077315">
    <property type="component" value="Unassembled WGS sequence"/>
</dbReference>
<name>A0A167MFU6_PHYB8</name>
<protein>
    <submittedName>
        <fullName evidence="1">Uncharacterized protein</fullName>
    </submittedName>
</protein>
<dbReference type="InParanoid" id="A0A167MFU6"/>
<accession>A0A167MFU6</accession>
<reference evidence="2" key="1">
    <citation type="submission" date="2015-06" db="EMBL/GenBank/DDBJ databases">
        <title>Expansion of signal transduction pathways in fungi by whole-genome duplication.</title>
        <authorList>
            <consortium name="DOE Joint Genome Institute"/>
            <person name="Corrochano L.M."/>
            <person name="Kuo A."/>
            <person name="Marcet-Houben M."/>
            <person name="Polaino S."/>
            <person name="Salamov A."/>
            <person name="Villalobos J.M."/>
            <person name="Alvarez M.I."/>
            <person name="Avalos J."/>
            <person name="Benito E.P."/>
            <person name="Benoit I."/>
            <person name="Burger G."/>
            <person name="Camino L.P."/>
            <person name="Canovas D."/>
            <person name="Cerda-Olmedo E."/>
            <person name="Cheng J.-F."/>
            <person name="Dominguez A."/>
            <person name="Elias M."/>
            <person name="Eslava A.P."/>
            <person name="Glaser F."/>
            <person name="Grimwood J."/>
            <person name="Gutierrez G."/>
            <person name="Heitman J."/>
            <person name="Henrissat B."/>
            <person name="Iturriaga E.A."/>
            <person name="Lang B.F."/>
            <person name="Lavin J.L."/>
            <person name="Lee S."/>
            <person name="Li W."/>
            <person name="Lindquist E."/>
            <person name="Lopez-Garcia S."/>
            <person name="Luque E.M."/>
            <person name="Marcos A.T."/>
            <person name="Martin J."/>
            <person name="McCluskey K."/>
            <person name="Medina H.R."/>
            <person name="Miralles-Duran A."/>
            <person name="Miyazaki A."/>
            <person name="Munoz-Torres E."/>
            <person name="Oguiza J.A."/>
            <person name="Ohm R."/>
            <person name="Olmedo M."/>
            <person name="Orejas M."/>
            <person name="Ortiz-Castellanos L."/>
            <person name="Pisabarro A.G."/>
            <person name="Rodriguez-Romero J."/>
            <person name="Ruiz-Herrera J."/>
            <person name="Ruiz-Vazquez R."/>
            <person name="Sanz C."/>
            <person name="Schackwitz W."/>
            <person name="Schmutz J."/>
            <person name="Shahriari M."/>
            <person name="Shelest E."/>
            <person name="Silva-Franco F."/>
            <person name="Soanes D."/>
            <person name="Syed K."/>
            <person name="Tagua V.G."/>
            <person name="Talbot N.J."/>
            <person name="Thon M."/>
            <person name="De vries R.P."/>
            <person name="Wiebenga A."/>
            <person name="Yadav J.S."/>
            <person name="Braun E.L."/>
            <person name="Baker S."/>
            <person name="Garre V."/>
            <person name="Horwitz B."/>
            <person name="Torres-Martinez S."/>
            <person name="Idnurm A."/>
            <person name="Herrera-Estrella A."/>
            <person name="Gabaldon T."/>
            <person name="Grigoriev I.V."/>
        </authorList>
    </citation>
    <scope>NUCLEOTIDE SEQUENCE [LARGE SCALE GENOMIC DNA]</scope>
    <source>
        <strain evidence="2">NRRL 1555(-)</strain>
    </source>
</reference>
<sequence length="184" mass="21380">MSLSVLKAAEHIFALSLFKEALNIFQLLWIQGNERLTNATKLKLINLDSGGVQNFEYEAEGFKDIILELEDVGLKALCPSFLFDDWLVVLHFADSEAQEQDVKHQSTLQGGNNMDGSEVMHRLWNRDLAAVLNFRHILNNLRYDGIIPVRFTHVIRIGRIRRQAEEDLQEGRRLRQRLTRIQRR</sequence>
<organism evidence="1 2">
    <name type="scientific">Phycomyces blakesleeanus (strain ATCC 8743b / DSM 1359 / FGSC 10004 / NBRC 33097 / NRRL 1555)</name>
    <dbReference type="NCBI Taxonomy" id="763407"/>
    <lineage>
        <taxon>Eukaryota</taxon>
        <taxon>Fungi</taxon>
        <taxon>Fungi incertae sedis</taxon>
        <taxon>Mucoromycota</taxon>
        <taxon>Mucoromycotina</taxon>
        <taxon>Mucoromycetes</taxon>
        <taxon>Mucorales</taxon>
        <taxon>Phycomycetaceae</taxon>
        <taxon>Phycomyces</taxon>
    </lineage>
</organism>
<keyword evidence="2" id="KW-1185">Reference proteome</keyword>
<dbReference type="OrthoDB" id="5596236at2759"/>
<dbReference type="AlphaFoldDB" id="A0A167MFU6"/>
<evidence type="ECO:0000313" key="2">
    <source>
        <dbReference type="Proteomes" id="UP000077315"/>
    </source>
</evidence>
<dbReference type="GeneID" id="28992493"/>
<dbReference type="VEuPathDB" id="FungiDB:PHYBLDRAFT_146060"/>
<gene>
    <name evidence="1" type="ORF">PHYBLDRAFT_146060</name>
</gene>